<evidence type="ECO:0000259" key="9">
    <source>
        <dbReference type="PROSITE" id="PS50109"/>
    </source>
</evidence>
<accession>I7M6D0</accession>
<proteinExistence type="predicted"/>
<keyword evidence="4" id="KW-0808">Transferase</keyword>
<feature type="region of interest" description="Disordered" evidence="7">
    <location>
        <begin position="1513"/>
        <end position="1538"/>
    </location>
</feature>
<dbReference type="PROSITE" id="PS50110">
    <property type="entry name" value="RESPONSE_REGULATORY"/>
    <property type="match status" value="1"/>
</dbReference>
<evidence type="ECO:0000313" key="11">
    <source>
        <dbReference type="EMBL" id="EAR84982.2"/>
    </source>
</evidence>
<keyword evidence="8" id="KW-0472">Membrane</keyword>
<comment type="catalytic activity">
    <reaction evidence="1">
        <text>ATP + protein L-histidine = ADP + protein N-phospho-L-histidine.</text>
        <dbReference type="EC" id="2.7.13.3"/>
    </reaction>
</comment>
<gene>
    <name evidence="11" type="ORF">TTHERM_00585400</name>
</gene>
<feature type="compositionally biased region" description="Low complexity" evidence="7">
    <location>
        <begin position="1443"/>
        <end position="1462"/>
    </location>
</feature>
<reference evidence="12" key="1">
    <citation type="journal article" date="2006" name="PLoS Biol.">
        <title>Macronuclear genome sequence of the ciliate Tetrahymena thermophila, a model eukaryote.</title>
        <authorList>
            <person name="Eisen J.A."/>
            <person name="Coyne R.S."/>
            <person name="Wu M."/>
            <person name="Wu D."/>
            <person name="Thiagarajan M."/>
            <person name="Wortman J.R."/>
            <person name="Badger J.H."/>
            <person name="Ren Q."/>
            <person name="Amedeo P."/>
            <person name="Jones K.M."/>
            <person name="Tallon L.J."/>
            <person name="Delcher A.L."/>
            <person name="Salzberg S.L."/>
            <person name="Silva J.C."/>
            <person name="Haas B.J."/>
            <person name="Majoros W.H."/>
            <person name="Farzad M."/>
            <person name="Carlton J.M."/>
            <person name="Smith R.K. Jr."/>
            <person name="Garg J."/>
            <person name="Pearlman R.E."/>
            <person name="Karrer K.M."/>
            <person name="Sun L."/>
            <person name="Manning G."/>
            <person name="Elde N.C."/>
            <person name="Turkewitz A.P."/>
            <person name="Asai D.J."/>
            <person name="Wilkes D.E."/>
            <person name="Wang Y."/>
            <person name="Cai H."/>
            <person name="Collins K."/>
            <person name="Stewart B.A."/>
            <person name="Lee S.R."/>
            <person name="Wilamowska K."/>
            <person name="Weinberg Z."/>
            <person name="Ruzzo W.L."/>
            <person name="Wloga D."/>
            <person name="Gaertig J."/>
            <person name="Frankel J."/>
            <person name="Tsao C.-C."/>
            <person name="Gorovsky M.A."/>
            <person name="Keeling P.J."/>
            <person name="Waller R.F."/>
            <person name="Patron N.J."/>
            <person name="Cherry J.M."/>
            <person name="Stover N.A."/>
            <person name="Krieger C.J."/>
            <person name="del Toro C."/>
            <person name="Ryder H.F."/>
            <person name="Williamson S.C."/>
            <person name="Barbeau R.A."/>
            <person name="Hamilton E.P."/>
            <person name="Orias E."/>
        </authorList>
    </citation>
    <scope>NUCLEOTIDE SEQUENCE [LARGE SCALE GENOMIC DNA]</scope>
    <source>
        <strain evidence="12">SB210</strain>
    </source>
</reference>
<evidence type="ECO:0000256" key="7">
    <source>
        <dbReference type="SAM" id="MobiDB-lite"/>
    </source>
</evidence>
<dbReference type="EMBL" id="GG662510">
    <property type="protein sequence ID" value="EAR84982.2"/>
    <property type="molecule type" value="Genomic_DNA"/>
</dbReference>
<dbReference type="Gene3D" id="3.30.565.10">
    <property type="entry name" value="Histidine kinase-like ATPase, C-terminal domain"/>
    <property type="match status" value="1"/>
</dbReference>
<dbReference type="SUPFAM" id="SSF47384">
    <property type="entry name" value="Homodimeric domain of signal transducing histidine kinase"/>
    <property type="match status" value="1"/>
</dbReference>
<dbReference type="InterPro" id="IPR005467">
    <property type="entry name" value="His_kinase_dom"/>
</dbReference>
<feature type="transmembrane region" description="Helical" evidence="8">
    <location>
        <begin position="87"/>
        <end position="107"/>
    </location>
</feature>
<dbReference type="InParanoid" id="I7M6D0"/>
<keyword evidence="12" id="KW-1185">Reference proteome</keyword>
<evidence type="ECO:0000256" key="3">
    <source>
        <dbReference type="ARBA" id="ARBA00022553"/>
    </source>
</evidence>
<evidence type="ECO:0000256" key="2">
    <source>
        <dbReference type="ARBA" id="ARBA00012438"/>
    </source>
</evidence>
<dbReference type="RefSeq" id="XP_001032645.2">
    <property type="nucleotide sequence ID" value="XM_001032645.2"/>
</dbReference>
<dbReference type="InterPro" id="IPR001789">
    <property type="entry name" value="Sig_transdc_resp-reg_receiver"/>
</dbReference>
<keyword evidence="8" id="KW-1133">Transmembrane helix</keyword>
<dbReference type="Pfam" id="PF00072">
    <property type="entry name" value="Response_reg"/>
    <property type="match status" value="1"/>
</dbReference>
<evidence type="ECO:0000256" key="6">
    <source>
        <dbReference type="PROSITE-ProRule" id="PRU00169"/>
    </source>
</evidence>
<dbReference type="Gene3D" id="3.40.50.2300">
    <property type="match status" value="1"/>
</dbReference>
<dbReference type="InterPro" id="IPR003594">
    <property type="entry name" value="HATPase_dom"/>
</dbReference>
<dbReference type="KEGG" id="tet:TTHERM_00585400"/>
<feature type="transmembrane region" description="Helical" evidence="8">
    <location>
        <begin position="134"/>
        <end position="155"/>
    </location>
</feature>
<sequence>MKLLQKSNQHNLNVLNCFLHLDTVIFNNYNFLLTLLGSSIYLALTLIDLDFQDIRYHEKIQIIVTSTLFIFNIVFYVVKRVKQNFKIMFHILQMVIVLLSMEVFFLAEKGQSQAYFISLLQLQHILCQNIEKNMLIQFFVWLSVLYLSIRLFLMLEVYSSNSIIGACVIIFSYLFALVFGQNVEVSEQEQHLVNQIKYDVGEQIQQRTKNIFQLYKNSHISTKSYLNVNSNQPRIKERDKKSSTQILINRDGSNINHVEEQQNLNVTNQIQTPLVIGVRQRESQIESVINSYRLPKTEQQNMKSQLFSDTDKLNKNDIASHSSSNLLNQNLTNIPQNEEQQKPSLHGLEQNSILQELTIGLIIIDDAKRILFSNDRSHQILKENNQSNLINKLQEYQTYSKGYQNNNRQSNLYHQDLVKSASAKDVFEEKHSKQEKKPAYSQIQKMSSIILKEEDSCSPLLDPKKRKKDNKKGSVRIFPSLREIISQNNSIIEKESSKLIKTNIIINEDKLSSSDWKDDGLSILQPFWRNQHGYKLTMHQNEPSSFLPFKSDQHILNSEIKKSEIRRLNINLNKELQSFLKSKQNQTVSIRQIFEILLEAGNYQSIEQNNQNCLLKSKSEQLIDTESSESKYFHRKQEFINSQSKTKQEFLQGSTIIRNRRDSFNSNDNDDSIFQSRDINPLNCSIQDNILVIKAQKGNDIIDLKISAMLEFLTIYETKSQRGSGSGETRNDNCQEKVSLSPQKLEKISESLEEFKQQHNQKFGSQQLTQITNNEQKTDRIIFNFADRNKKSNKKIKLSDMKLFLIIEVQDKKEDIKQVNQEAFKDFKNKILSSLSHELRTPLNCSLQMLETIYQSDILNQNQKKMFILPAINSNYLLLSMINDILDFAQLINGGLNLQFEVFNIVDLIRECMSYFTLQAAYKNIHMELNFEKSIPIQVKSDSMRLKQVIINLLSNAIKFTNQGQISINVDQEEKDLIRISISDTGCGISPEIGNQIFRGLEFNYNNTQFNTEGAGMGLTIANNIAKGLSGNRPIQFVSDMGKGSIFSFFVLDRPQKIIGCKSTKFTIFNRSFTNWKPLFQENSDKIQPSTVFDQLTQNNNRILGSNSVLPPLNHSIIPMNSQFNQSQYLIQNAQTPQVSQMYPIVKSNTFSNTSLPARSFNDFGQRIANYVNSNNNQSNLQQPILTNNNNKYQSYSEDQIHSFNQIPKSFQDLSLKHTLENNLSIEQSNNNQNHQSEGNINVEQSFDIPKYKQTNEQQIHKRNIEHLYRIQQQLLYNNHMQLQNTQPNQKQEQPISSSFKNIALNNNITSLKHIEENNSNTLVKKISCEVDTEYSNLNKPASPLIQQTYYVVAHKKYSKNQQQNYQFKGNQANKIAFEDTLDKHLKQGCFTDEPSGSYQYYQRDDFSNKQLSPKIVSSLRTLHNDGFSVLEQKISRLDDEISQQQWQSQQNQSNKNSTNFSKNPIRIKDLEIEDMQSNLLFFLNSTFVHMQQSINLQQQQQPQQSYAQNLVNNNQNISPNNNNTLPNNSFSGQSNVSINNNNSLLKNNQSRLIDISPRSQKTLQPQIPIQQLSGSYQSLNIQGGKLIKKVLQFESQKTFESNPQNSPHSLPVKEEMRQRVDSIMSRKQESLNIRMENIIEIHENQEHDDNSNSDNNLDYSAKSSMQGSMQKQIDIQTEQVTYKQRIIQKNKQKTCNCSNVLVIDDNEFNLYALEMRLKQYGFKVDTASSGILGQQKVIEKHETDSCCKEYTIIFMDLDMPVQNGFQTTINILDYYKQQNQKPPTISACTAFIQDSEKKKARQAGMKYYITKPVETSYLEKVISKVLFKKK</sequence>
<evidence type="ECO:0000256" key="5">
    <source>
        <dbReference type="ARBA" id="ARBA00022777"/>
    </source>
</evidence>
<dbReference type="PROSITE" id="PS50109">
    <property type="entry name" value="HIS_KIN"/>
    <property type="match status" value="1"/>
</dbReference>
<dbReference type="CDD" id="cd00082">
    <property type="entry name" value="HisKA"/>
    <property type="match status" value="1"/>
</dbReference>
<dbReference type="OrthoDB" id="2015534at2759"/>
<evidence type="ECO:0000256" key="8">
    <source>
        <dbReference type="SAM" id="Phobius"/>
    </source>
</evidence>
<feature type="domain" description="Histidine kinase" evidence="9">
    <location>
        <begin position="834"/>
        <end position="1055"/>
    </location>
</feature>
<dbReference type="PANTHER" id="PTHR43047">
    <property type="entry name" value="TWO-COMPONENT HISTIDINE PROTEIN KINASE"/>
    <property type="match status" value="1"/>
</dbReference>
<feature type="domain" description="Response regulatory" evidence="10">
    <location>
        <begin position="1700"/>
        <end position="1827"/>
    </location>
</feature>
<feature type="transmembrane region" description="Helical" evidence="8">
    <location>
        <begin position="59"/>
        <end position="78"/>
    </location>
</feature>
<feature type="transmembrane region" description="Helical" evidence="8">
    <location>
        <begin position="162"/>
        <end position="180"/>
    </location>
</feature>
<dbReference type="SUPFAM" id="SSF55874">
    <property type="entry name" value="ATPase domain of HSP90 chaperone/DNA topoisomerase II/histidine kinase"/>
    <property type="match status" value="1"/>
</dbReference>
<dbReference type="GeneID" id="7843097"/>
<evidence type="ECO:0000259" key="10">
    <source>
        <dbReference type="PROSITE" id="PS50110"/>
    </source>
</evidence>
<feature type="transmembrane region" description="Helical" evidence="8">
    <location>
        <begin position="29"/>
        <end position="47"/>
    </location>
</feature>
<dbReference type="InterPro" id="IPR004358">
    <property type="entry name" value="Sig_transdc_His_kin-like_C"/>
</dbReference>
<keyword evidence="5 11" id="KW-0418">Kinase</keyword>
<dbReference type="SMART" id="SM00448">
    <property type="entry name" value="REC"/>
    <property type="match status" value="1"/>
</dbReference>
<keyword evidence="3 6" id="KW-0597">Phosphoprotein</keyword>
<dbReference type="GO" id="GO:0005886">
    <property type="term" value="C:plasma membrane"/>
    <property type="evidence" value="ECO:0007669"/>
    <property type="project" value="TreeGrafter"/>
</dbReference>
<dbReference type="SMART" id="SM00388">
    <property type="entry name" value="HisKA"/>
    <property type="match status" value="1"/>
</dbReference>
<keyword evidence="8" id="KW-0812">Transmembrane</keyword>
<dbReference type="PRINTS" id="PR00344">
    <property type="entry name" value="BCTRLSENSOR"/>
</dbReference>
<dbReference type="InterPro" id="IPR036890">
    <property type="entry name" value="HATPase_C_sf"/>
</dbReference>
<protein>
    <recommendedName>
        <fullName evidence="2">histidine kinase</fullName>
        <ecNumber evidence="2">2.7.13.3</ecNumber>
    </recommendedName>
</protein>
<dbReference type="Proteomes" id="UP000009168">
    <property type="component" value="Unassembled WGS sequence"/>
</dbReference>
<dbReference type="InterPro" id="IPR003661">
    <property type="entry name" value="HisK_dim/P_dom"/>
</dbReference>
<evidence type="ECO:0000256" key="4">
    <source>
        <dbReference type="ARBA" id="ARBA00022679"/>
    </source>
</evidence>
<dbReference type="GO" id="GO:0009927">
    <property type="term" value="F:histidine phosphotransfer kinase activity"/>
    <property type="evidence" value="ECO:0007669"/>
    <property type="project" value="TreeGrafter"/>
</dbReference>
<dbReference type="InterPro" id="IPR011006">
    <property type="entry name" value="CheY-like_superfamily"/>
</dbReference>
<dbReference type="SUPFAM" id="SSF52172">
    <property type="entry name" value="CheY-like"/>
    <property type="match status" value="1"/>
</dbReference>
<name>I7M6D0_TETTS</name>
<dbReference type="GO" id="GO:0000155">
    <property type="term" value="F:phosphorelay sensor kinase activity"/>
    <property type="evidence" value="ECO:0007669"/>
    <property type="project" value="InterPro"/>
</dbReference>
<evidence type="ECO:0000313" key="12">
    <source>
        <dbReference type="Proteomes" id="UP000009168"/>
    </source>
</evidence>
<dbReference type="Gene3D" id="1.10.287.130">
    <property type="match status" value="1"/>
</dbReference>
<dbReference type="InterPro" id="IPR036097">
    <property type="entry name" value="HisK_dim/P_sf"/>
</dbReference>
<feature type="region of interest" description="Disordered" evidence="7">
    <location>
        <begin position="1442"/>
        <end position="1462"/>
    </location>
</feature>
<dbReference type="Pfam" id="PF00512">
    <property type="entry name" value="HisKA"/>
    <property type="match status" value="1"/>
</dbReference>
<dbReference type="Pfam" id="PF02518">
    <property type="entry name" value="HATPase_c"/>
    <property type="match status" value="1"/>
</dbReference>
<dbReference type="EC" id="2.7.13.3" evidence="2"/>
<dbReference type="eggNOG" id="KOG0519">
    <property type="taxonomic scope" value="Eukaryota"/>
</dbReference>
<dbReference type="SMART" id="SM00387">
    <property type="entry name" value="HATPase_c"/>
    <property type="match status" value="1"/>
</dbReference>
<dbReference type="CDD" id="cd17546">
    <property type="entry name" value="REC_hyHK_CKI1_RcsC-like"/>
    <property type="match status" value="1"/>
</dbReference>
<evidence type="ECO:0000256" key="1">
    <source>
        <dbReference type="ARBA" id="ARBA00000085"/>
    </source>
</evidence>
<organism evidence="11 12">
    <name type="scientific">Tetrahymena thermophila (strain SB210)</name>
    <dbReference type="NCBI Taxonomy" id="312017"/>
    <lineage>
        <taxon>Eukaryota</taxon>
        <taxon>Sar</taxon>
        <taxon>Alveolata</taxon>
        <taxon>Ciliophora</taxon>
        <taxon>Intramacronucleata</taxon>
        <taxon>Oligohymenophorea</taxon>
        <taxon>Hymenostomatida</taxon>
        <taxon>Tetrahymenina</taxon>
        <taxon>Tetrahymenidae</taxon>
        <taxon>Tetrahymena</taxon>
    </lineage>
</organism>
<dbReference type="PANTHER" id="PTHR43047:SF72">
    <property type="entry name" value="OSMOSENSING HISTIDINE PROTEIN KINASE SLN1"/>
    <property type="match status" value="1"/>
</dbReference>
<dbReference type="STRING" id="312017.I7M6D0"/>
<feature type="modified residue" description="4-aspartylphosphate" evidence="6">
    <location>
        <position position="1757"/>
    </location>
</feature>